<dbReference type="EMBL" id="JBBLXS010000606">
    <property type="protein sequence ID" value="MEK0188409.1"/>
    <property type="molecule type" value="Genomic_DNA"/>
</dbReference>
<keyword evidence="2" id="KW-1185">Reference proteome</keyword>
<dbReference type="RefSeq" id="WP_340542079.1">
    <property type="nucleotide sequence ID" value="NZ_JBBLXS010000606.1"/>
</dbReference>
<name>A0ABU8YVH3_9CYAN</name>
<proteinExistence type="predicted"/>
<evidence type="ECO:0008006" key="3">
    <source>
        <dbReference type="Google" id="ProtNLM"/>
    </source>
</evidence>
<dbReference type="Proteomes" id="UP001384579">
    <property type="component" value="Unassembled WGS sequence"/>
</dbReference>
<organism evidence="1 2">
    <name type="scientific">Microcoleus anatoxicus PTRS2</name>
    <dbReference type="NCBI Taxonomy" id="2705321"/>
    <lineage>
        <taxon>Bacteria</taxon>
        <taxon>Bacillati</taxon>
        <taxon>Cyanobacteriota</taxon>
        <taxon>Cyanophyceae</taxon>
        <taxon>Oscillatoriophycideae</taxon>
        <taxon>Oscillatoriales</taxon>
        <taxon>Microcoleaceae</taxon>
        <taxon>Microcoleus</taxon>
        <taxon>Microcoleus anatoxicus</taxon>
    </lineage>
</organism>
<accession>A0ABU8YVH3</accession>
<evidence type="ECO:0000313" key="1">
    <source>
        <dbReference type="EMBL" id="MEK0188409.1"/>
    </source>
</evidence>
<sequence>MWDKIYGKITIALSSIRVNLRASAVKKRAIAFLDGKGDRLYLSGLKPWHNV</sequence>
<comment type="caution">
    <text evidence="1">The sequence shown here is derived from an EMBL/GenBank/DDBJ whole genome shotgun (WGS) entry which is preliminary data.</text>
</comment>
<evidence type="ECO:0000313" key="2">
    <source>
        <dbReference type="Proteomes" id="UP001384579"/>
    </source>
</evidence>
<protein>
    <recommendedName>
        <fullName evidence="3">HNH endonuclease</fullName>
    </recommendedName>
</protein>
<reference evidence="1 2" key="1">
    <citation type="journal article" date="2020" name="Harmful Algae">
        <title>Molecular and morphological characterization of a novel dihydroanatoxin-a producing Microcoleus species (cyanobacteria) from the Russian River, California, USA.</title>
        <authorList>
            <person name="Conklin K.Y."/>
            <person name="Stancheva R."/>
            <person name="Otten T.G."/>
            <person name="Fadness R."/>
            <person name="Boyer G.L."/>
            <person name="Read B."/>
            <person name="Zhang X."/>
            <person name="Sheath R.G."/>
        </authorList>
    </citation>
    <scope>NUCLEOTIDE SEQUENCE [LARGE SCALE GENOMIC DNA]</scope>
    <source>
        <strain evidence="1 2">PTRS2</strain>
    </source>
</reference>
<gene>
    <name evidence="1" type="ORF">WMG39_26720</name>
</gene>